<dbReference type="GO" id="GO:0016779">
    <property type="term" value="F:nucleotidyltransferase activity"/>
    <property type="evidence" value="ECO:0007669"/>
    <property type="project" value="UniProtKB-KW"/>
</dbReference>
<gene>
    <name evidence="9" type="ORF">D3272_06010</name>
</gene>
<protein>
    <submittedName>
        <fullName evidence="9">Molybdenum cofactor guanylyltransferase MobA</fullName>
    </submittedName>
</protein>
<dbReference type="InterPro" id="IPR013482">
    <property type="entry name" value="Molybde_CF_guanTrfase"/>
</dbReference>
<dbReference type="AlphaFoldDB" id="A0A4V1RJ07"/>
<evidence type="ECO:0000256" key="1">
    <source>
        <dbReference type="ARBA" id="ARBA00022490"/>
    </source>
</evidence>
<evidence type="ECO:0000256" key="2">
    <source>
        <dbReference type="ARBA" id="ARBA00022679"/>
    </source>
</evidence>
<dbReference type="SUPFAM" id="SSF53448">
    <property type="entry name" value="Nucleotide-diphospho-sugar transferases"/>
    <property type="match status" value="1"/>
</dbReference>
<proteinExistence type="predicted"/>
<reference evidence="9 10" key="1">
    <citation type="submission" date="2018-09" db="EMBL/GenBank/DDBJ databases">
        <authorList>
            <person name="Grouzdev D.S."/>
            <person name="Krutkina M.S."/>
        </authorList>
    </citation>
    <scope>NUCLEOTIDE SEQUENCE [LARGE SCALE GENOMIC DNA]</scope>
    <source>
        <strain evidence="9 10">RmlP001</strain>
    </source>
</reference>
<dbReference type="GO" id="GO:0046872">
    <property type="term" value="F:metal ion binding"/>
    <property type="evidence" value="ECO:0007669"/>
    <property type="project" value="UniProtKB-KW"/>
</dbReference>
<evidence type="ECO:0000256" key="7">
    <source>
        <dbReference type="ARBA" id="ARBA00023150"/>
    </source>
</evidence>
<dbReference type="Proteomes" id="UP000289411">
    <property type="component" value="Unassembled WGS sequence"/>
</dbReference>
<evidence type="ECO:0000256" key="4">
    <source>
        <dbReference type="ARBA" id="ARBA00022741"/>
    </source>
</evidence>
<evidence type="ECO:0000256" key="5">
    <source>
        <dbReference type="ARBA" id="ARBA00022842"/>
    </source>
</evidence>
<dbReference type="GO" id="GO:1902758">
    <property type="term" value="P:bis(molybdopterin guanine dinucleotide)molybdenum biosynthetic process"/>
    <property type="evidence" value="ECO:0007669"/>
    <property type="project" value="TreeGrafter"/>
</dbReference>
<keyword evidence="6" id="KW-0342">GTP-binding</keyword>
<dbReference type="GO" id="GO:0005525">
    <property type="term" value="F:GTP binding"/>
    <property type="evidence" value="ECO:0007669"/>
    <property type="project" value="UniProtKB-KW"/>
</dbReference>
<evidence type="ECO:0000313" key="9">
    <source>
        <dbReference type="EMBL" id="RYB06471.1"/>
    </source>
</evidence>
<dbReference type="PANTHER" id="PTHR19136">
    <property type="entry name" value="MOLYBDENUM COFACTOR GUANYLYLTRANSFERASE"/>
    <property type="match status" value="1"/>
</dbReference>
<dbReference type="EMBL" id="QYBC01000004">
    <property type="protein sequence ID" value="RYB06471.1"/>
    <property type="molecule type" value="Genomic_DNA"/>
</dbReference>
<keyword evidence="10" id="KW-1185">Reference proteome</keyword>
<organism evidence="9 10">
    <name type="scientific">Lichenibacterium ramalinae</name>
    <dbReference type="NCBI Taxonomy" id="2316527"/>
    <lineage>
        <taxon>Bacteria</taxon>
        <taxon>Pseudomonadati</taxon>
        <taxon>Pseudomonadota</taxon>
        <taxon>Alphaproteobacteria</taxon>
        <taxon>Hyphomicrobiales</taxon>
        <taxon>Lichenihabitantaceae</taxon>
        <taxon>Lichenibacterium</taxon>
    </lineage>
</organism>
<keyword evidence="7" id="KW-0501">Molybdenum cofactor biosynthesis</keyword>
<dbReference type="InterPro" id="IPR025877">
    <property type="entry name" value="MobA-like_NTP_Trfase"/>
</dbReference>
<keyword evidence="3" id="KW-0479">Metal-binding</keyword>
<sequence>MGRDKALVRLDGLRLVDRTVARLVPQVAALAVSRHAGGLDGLPPGVALVTDGAGAHAGPLAGLLAGLDWVAARDPAATHAVTVPVDAPLLPDDLVARLSEARAAAGADAAVALSGDRRHSVTALWPVSAREALRAALEGEGLRRVGVFLDRLGPAEARWPCEPHDPFLNVNQPEDLAAAEAALRAIRDRTATGTGAARRHLVGFGPRPA</sequence>
<keyword evidence="5" id="KW-0460">Magnesium</keyword>
<dbReference type="InterPro" id="IPR029044">
    <property type="entry name" value="Nucleotide-diphossugar_trans"/>
</dbReference>
<evidence type="ECO:0000256" key="3">
    <source>
        <dbReference type="ARBA" id="ARBA00022723"/>
    </source>
</evidence>
<comment type="caution">
    <text evidence="9">The sequence shown here is derived from an EMBL/GenBank/DDBJ whole genome shotgun (WGS) entry which is preliminary data.</text>
</comment>
<name>A0A4V1RJ07_9HYPH</name>
<keyword evidence="1" id="KW-0963">Cytoplasm</keyword>
<accession>A0A4V1RJ07</accession>
<dbReference type="PANTHER" id="PTHR19136:SF81">
    <property type="entry name" value="MOLYBDENUM COFACTOR GUANYLYLTRANSFERASE"/>
    <property type="match status" value="1"/>
</dbReference>
<keyword evidence="2 9" id="KW-0808">Transferase</keyword>
<dbReference type="OrthoDB" id="9788394at2"/>
<dbReference type="Gene3D" id="3.90.550.10">
    <property type="entry name" value="Spore Coat Polysaccharide Biosynthesis Protein SpsA, Chain A"/>
    <property type="match status" value="1"/>
</dbReference>
<dbReference type="Pfam" id="PF12804">
    <property type="entry name" value="NTP_transf_3"/>
    <property type="match status" value="1"/>
</dbReference>
<evidence type="ECO:0000313" key="10">
    <source>
        <dbReference type="Proteomes" id="UP000289411"/>
    </source>
</evidence>
<feature type="domain" description="MobA-like NTP transferase" evidence="8">
    <location>
        <begin position="1"/>
        <end position="145"/>
    </location>
</feature>
<evidence type="ECO:0000256" key="6">
    <source>
        <dbReference type="ARBA" id="ARBA00023134"/>
    </source>
</evidence>
<reference evidence="9 10" key="2">
    <citation type="submission" date="2019-02" db="EMBL/GenBank/DDBJ databases">
        <title>'Lichenibacterium ramalinii' gen. nov. sp. nov., 'Lichenibacterium minor' gen. nov. sp. nov.</title>
        <authorList>
            <person name="Pankratov T."/>
        </authorList>
    </citation>
    <scope>NUCLEOTIDE SEQUENCE [LARGE SCALE GENOMIC DNA]</scope>
    <source>
        <strain evidence="9 10">RmlP001</strain>
    </source>
</reference>
<dbReference type="CDD" id="cd02503">
    <property type="entry name" value="MobA"/>
    <property type="match status" value="1"/>
</dbReference>
<keyword evidence="9" id="KW-0548">Nucleotidyltransferase</keyword>
<keyword evidence="4" id="KW-0547">Nucleotide-binding</keyword>
<evidence type="ECO:0000259" key="8">
    <source>
        <dbReference type="Pfam" id="PF12804"/>
    </source>
</evidence>